<dbReference type="PANTHER" id="PTHR47939">
    <property type="entry name" value="MEMBRANE-ASSOCIATED SALT-INDUCIBLE PROTEIN-LIKE"/>
    <property type="match status" value="1"/>
</dbReference>
<evidence type="ECO:0000313" key="5">
    <source>
        <dbReference type="EMBL" id="KAG0649078.1"/>
    </source>
</evidence>
<dbReference type="InterPro" id="IPR002885">
    <property type="entry name" value="PPR_rpt"/>
</dbReference>
<organism evidence="5 6">
    <name type="scientific">Hyphodiscus hymeniophilus</name>
    <dbReference type="NCBI Taxonomy" id="353542"/>
    <lineage>
        <taxon>Eukaryota</taxon>
        <taxon>Fungi</taxon>
        <taxon>Dikarya</taxon>
        <taxon>Ascomycota</taxon>
        <taxon>Pezizomycotina</taxon>
        <taxon>Leotiomycetes</taxon>
        <taxon>Helotiales</taxon>
        <taxon>Hyphodiscaceae</taxon>
        <taxon>Hyphodiscus</taxon>
    </lineage>
</organism>
<dbReference type="InterPro" id="IPR057027">
    <property type="entry name" value="TPR_mt"/>
</dbReference>
<dbReference type="PANTHER" id="PTHR47939:SF5">
    <property type="entry name" value="PENTACOTRIPEPTIDE-REPEAT REGION OF PRORP DOMAIN-CONTAINING PROTEIN"/>
    <property type="match status" value="1"/>
</dbReference>
<dbReference type="Pfam" id="PF23276">
    <property type="entry name" value="TPR_24"/>
    <property type="match status" value="1"/>
</dbReference>
<feature type="compositionally biased region" description="Polar residues" evidence="3">
    <location>
        <begin position="56"/>
        <end position="65"/>
    </location>
</feature>
<evidence type="ECO:0000256" key="2">
    <source>
        <dbReference type="PROSITE-ProRule" id="PRU00708"/>
    </source>
</evidence>
<feature type="region of interest" description="Disordered" evidence="3">
    <location>
        <begin position="45"/>
        <end position="91"/>
    </location>
</feature>
<proteinExistence type="predicted"/>
<reference evidence="5" key="1">
    <citation type="submission" date="2019-07" db="EMBL/GenBank/DDBJ databases">
        <title>Hyphodiscus hymeniophilus genome sequencing and assembly.</title>
        <authorList>
            <person name="Kramer G."/>
            <person name="Nodwell J."/>
        </authorList>
    </citation>
    <scope>NUCLEOTIDE SEQUENCE</scope>
    <source>
        <strain evidence="5">ATCC 34498</strain>
    </source>
</reference>
<evidence type="ECO:0000256" key="1">
    <source>
        <dbReference type="ARBA" id="ARBA00022737"/>
    </source>
</evidence>
<evidence type="ECO:0000256" key="3">
    <source>
        <dbReference type="SAM" id="MobiDB-lite"/>
    </source>
</evidence>
<evidence type="ECO:0000259" key="4">
    <source>
        <dbReference type="Pfam" id="PF23276"/>
    </source>
</evidence>
<evidence type="ECO:0000313" key="6">
    <source>
        <dbReference type="Proteomes" id="UP000785200"/>
    </source>
</evidence>
<dbReference type="Proteomes" id="UP000785200">
    <property type="component" value="Unassembled WGS sequence"/>
</dbReference>
<accession>A0A9P7AWY6</accession>
<keyword evidence="1" id="KW-0677">Repeat</keyword>
<protein>
    <submittedName>
        <fullName evidence="5">Pentatricopeptide repeat-containing</fullName>
    </submittedName>
</protein>
<feature type="compositionally biased region" description="Basic and acidic residues" evidence="3">
    <location>
        <begin position="66"/>
        <end position="77"/>
    </location>
</feature>
<feature type="domain" description="Pentatricopeptide repeat-containing protein-mitochondrial" evidence="4">
    <location>
        <begin position="351"/>
        <end position="482"/>
    </location>
</feature>
<dbReference type="PROSITE" id="PS51375">
    <property type="entry name" value="PPR"/>
    <property type="match status" value="1"/>
</dbReference>
<feature type="repeat" description="PPR" evidence="2">
    <location>
        <begin position="385"/>
        <end position="419"/>
    </location>
</feature>
<dbReference type="AlphaFoldDB" id="A0A9P7AWY6"/>
<dbReference type="InterPro" id="IPR050667">
    <property type="entry name" value="PPR-containing_protein"/>
</dbReference>
<name>A0A9P7AWY6_9HELO</name>
<dbReference type="OrthoDB" id="747253at2759"/>
<sequence length="635" mass="71929">MPVTRIPIDGLWRCLCPAINTLTVAQSARPLRSAKKLPIHPNVLSSSIRRLHSSSPTQSEDTQNAVRDHKFSPRPDEPAFNSPPSRPLIRPVDARAGSSLRSLTAERKSRPGILGEKGFARYATLDDVPITHLHQRLRQTGSEDNEYDHVVELVDYLIIERGDPPALVHYDALIRVNVDAENGSAAIVEGLLGEMKQEGIGADSGLYHAVLQVLAIHPDYLLRNQVMQEMKERWLGLSPDGWHSLVVGLLRDRQFEAAMEKLEQMQSDEVYVQPWLYDIFLYQLCEIGELDAVFKMLRYRFEHKRTEISHTMWYYLLDNFSSNFHVILCQYAGTKFIWRARIQTSQVVPSDGICISTLNLAAREADPGLATSAIRILSARRSALSTFHYEALLSAYAGAGDLKSSFRILTIMTKAGLEPDSSTTRPLFLYLTQNDSFPSKAWKTLKAINHDGHAIPAASVNVVIEAKIHREQFIQAVEFYKELHTICKSGPNTETFNILLQGVTRHSNKSSAMFFASEMRALGVKADRLTYDRFILACLKDADYEDAFRYLEEMRIIGANKEEDGQKGWWMRGGTARSLIQRCAKGGDLRIWDLLDEMERRALDQGRTRKWVEGNWEGERKGNQLSEKLAQWNAT</sequence>
<comment type="caution">
    <text evidence="5">The sequence shown here is derived from an EMBL/GenBank/DDBJ whole genome shotgun (WGS) entry which is preliminary data.</text>
</comment>
<dbReference type="InterPro" id="IPR011990">
    <property type="entry name" value="TPR-like_helical_dom_sf"/>
</dbReference>
<dbReference type="Gene3D" id="1.25.40.10">
    <property type="entry name" value="Tetratricopeptide repeat domain"/>
    <property type="match status" value="2"/>
</dbReference>
<gene>
    <name evidence="5" type="ORF">D0Z07_4372</name>
</gene>
<dbReference type="EMBL" id="VNKQ01000008">
    <property type="protein sequence ID" value="KAG0649078.1"/>
    <property type="molecule type" value="Genomic_DNA"/>
</dbReference>
<keyword evidence="6" id="KW-1185">Reference proteome</keyword>